<name>A0A4R4NC06_9ACTN</name>
<dbReference type="EMBL" id="SMJW01000269">
    <property type="protein sequence ID" value="TDC06409.1"/>
    <property type="molecule type" value="Genomic_DNA"/>
</dbReference>
<dbReference type="OrthoDB" id="7871924at2"/>
<sequence length="155" mass="16622">MSDDVLSVIPTDPQWQPARPAAERAAGLAADLAPGVPGGVDVDIDVTWHDTLTPVDCGGNLERIGCPHCGGPIDTEWWADLLESHSADGFATLAVTVPCCGAATSLDVLDYHWPCGFARFEIAIWNPERTWFDDEDLAAIAKALGHPVKQIRAHI</sequence>
<reference evidence="1 2" key="1">
    <citation type="submission" date="2019-03" db="EMBL/GenBank/DDBJ databases">
        <title>Draft genome sequences of novel Actinobacteria.</title>
        <authorList>
            <person name="Sahin N."/>
            <person name="Ay H."/>
            <person name="Saygin H."/>
        </authorList>
    </citation>
    <scope>NUCLEOTIDE SEQUENCE [LARGE SCALE GENOMIC DNA]</scope>
    <source>
        <strain evidence="1 2">DSM 45347</strain>
    </source>
</reference>
<evidence type="ECO:0000313" key="1">
    <source>
        <dbReference type="EMBL" id="TDC06409.1"/>
    </source>
</evidence>
<proteinExistence type="predicted"/>
<gene>
    <name evidence="1" type="ORF">E1284_33880</name>
</gene>
<keyword evidence="2" id="KW-1185">Reference proteome</keyword>
<organism evidence="1 2">
    <name type="scientific">Actinomadura bangladeshensis</name>
    <dbReference type="NCBI Taxonomy" id="453573"/>
    <lineage>
        <taxon>Bacteria</taxon>
        <taxon>Bacillati</taxon>
        <taxon>Actinomycetota</taxon>
        <taxon>Actinomycetes</taxon>
        <taxon>Streptosporangiales</taxon>
        <taxon>Thermomonosporaceae</taxon>
        <taxon>Actinomadura</taxon>
    </lineage>
</organism>
<dbReference type="Proteomes" id="UP000295431">
    <property type="component" value="Unassembled WGS sequence"/>
</dbReference>
<evidence type="ECO:0000313" key="2">
    <source>
        <dbReference type="Proteomes" id="UP000295431"/>
    </source>
</evidence>
<protein>
    <submittedName>
        <fullName evidence="1">Uncharacterized protein</fullName>
    </submittedName>
</protein>
<dbReference type="RefSeq" id="WP_131944245.1">
    <property type="nucleotide sequence ID" value="NZ_BAAAMX010000029.1"/>
</dbReference>
<dbReference type="AlphaFoldDB" id="A0A4R4NC06"/>
<accession>A0A4R4NC06</accession>
<comment type="caution">
    <text evidence="1">The sequence shown here is derived from an EMBL/GenBank/DDBJ whole genome shotgun (WGS) entry which is preliminary data.</text>
</comment>